<keyword evidence="2" id="KW-1185">Reference proteome</keyword>
<organism evidence="1 2">
    <name type="scientific">Flagellimonas algicola</name>
    <dbReference type="NCBI Taxonomy" id="2583815"/>
    <lineage>
        <taxon>Bacteria</taxon>
        <taxon>Pseudomonadati</taxon>
        <taxon>Bacteroidota</taxon>
        <taxon>Flavobacteriia</taxon>
        <taxon>Flavobacteriales</taxon>
        <taxon>Flavobacteriaceae</taxon>
        <taxon>Flagellimonas</taxon>
    </lineage>
</organism>
<dbReference type="Proteomes" id="UP000751614">
    <property type="component" value="Unassembled WGS sequence"/>
</dbReference>
<evidence type="ECO:0000313" key="2">
    <source>
        <dbReference type="Proteomes" id="UP000751614"/>
    </source>
</evidence>
<comment type="caution">
    <text evidence="1">The sequence shown here is derived from an EMBL/GenBank/DDBJ whole genome shotgun (WGS) entry which is preliminary data.</text>
</comment>
<reference evidence="1 2" key="1">
    <citation type="submission" date="2019-05" db="EMBL/GenBank/DDBJ databases">
        <title>Flagellimonas sp. AsT0115, sp. nov., isolated from a marine red algae, Asparagopsis taxiformis.</title>
        <authorList>
            <person name="Kim J."/>
            <person name="Jeong S.E."/>
            <person name="Jeon C.O."/>
        </authorList>
    </citation>
    <scope>NUCLEOTIDE SEQUENCE [LARGE SCALE GENOMIC DNA]</scope>
    <source>
        <strain evidence="1 2">AsT0115</strain>
    </source>
</reference>
<feature type="non-terminal residue" evidence="1">
    <location>
        <position position="86"/>
    </location>
</feature>
<gene>
    <name evidence="1" type="ORF">FGG15_08920</name>
</gene>
<protein>
    <recommendedName>
        <fullName evidence="3">Calx-beta domain-containing protein</fullName>
    </recommendedName>
</protein>
<dbReference type="RefSeq" id="WP_202619541.1">
    <property type="nucleotide sequence ID" value="NZ_VCNI01000002.1"/>
</dbReference>
<proteinExistence type="predicted"/>
<evidence type="ECO:0000313" key="1">
    <source>
        <dbReference type="EMBL" id="TMU54340.1"/>
    </source>
</evidence>
<evidence type="ECO:0008006" key="3">
    <source>
        <dbReference type="Google" id="ProtNLM"/>
    </source>
</evidence>
<sequence length="86" mass="8934">MLTFLKKTLLFHFSNLNGGKLLLVLVAFILSNQGYGQDFISIDDVAVSEGDAGTTNFDFTVSVDGGGNAAANIGFTVNTADGTATL</sequence>
<dbReference type="EMBL" id="VCNI01000002">
    <property type="protein sequence ID" value="TMU54340.1"/>
    <property type="molecule type" value="Genomic_DNA"/>
</dbReference>
<accession>A0ABY2WHN7</accession>
<name>A0ABY2WHN7_9FLAO</name>